<evidence type="ECO:0000256" key="1">
    <source>
        <dbReference type="ARBA" id="ARBA00022723"/>
    </source>
</evidence>
<feature type="domain" description="CR-type" evidence="9">
    <location>
        <begin position="435"/>
        <end position="517"/>
    </location>
</feature>
<dbReference type="InterPro" id="IPR001305">
    <property type="entry name" value="HSP_DnaJ_Cys-rich_dom"/>
</dbReference>
<gene>
    <name evidence="10" type="ORF">Sradi_1056300</name>
</gene>
<dbReference type="SMART" id="SM00271">
    <property type="entry name" value="DnaJ"/>
    <property type="match status" value="1"/>
</dbReference>
<evidence type="ECO:0000256" key="5">
    <source>
        <dbReference type="ARBA" id="ARBA00023186"/>
    </source>
</evidence>
<dbReference type="Gene3D" id="1.10.287.110">
    <property type="entry name" value="DnaJ domain"/>
    <property type="match status" value="1"/>
</dbReference>
<dbReference type="GO" id="GO:0051082">
    <property type="term" value="F:unfolded protein binding"/>
    <property type="evidence" value="ECO:0007669"/>
    <property type="project" value="InterPro"/>
</dbReference>
<dbReference type="GO" id="GO:0009535">
    <property type="term" value="C:chloroplast thylakoid membrane"/>
    <property type="evidence" value="ECO:0007669"/>
    <property type="project" value="TreeGrafter"/>
</dbReference>
<feature type="domain" description="J" evidence="8">
    <location>
        <begin position="299"/>
        <end position="363"/>
    </location>
</feature>
<dbReference type="AlphaFoldDB" id="A0AAW2V622"/>
<dbReference type="InterPro" id="IPR036410">
    <property type="entry name" value="HSP_DnaJ_Cys-rich_dom_sf"/>
</dbReference>
<sequence length="786" mass="87132">MGRFRAKSDYEELREARISENQARLASLGLLKTIQELRLLNSSPKSDKTHVRKCSKVDCSSTPLRRSARLRGKSPPPQGESIEIGVTFFGYVQNRELGYFEDSDGSENGKKRGSGNGHLVRAQRDLRRRHISAEALARRCQSKGRGSLYDPLYGICCHFCRQKKLCGEEDCKRCGNLEMDQPCIGKTDCSSCHSSNGILCRACLKFSDTLVLNCCESLKRCASCVISENKQLLLPKETSNYLSALKFKIGGFSGRVFQALKAVPGIPSSNDFSSTRHGRFAPFVAAAAAKRAGRTSGPDYYTVLNVSRNATLQEIKAAYRSLARKYHPDMNKRPGSEEKFKEIAAAYEVLSDTEKRSLYDRFGEEGLRGEFDATSAGPQGVDPFEVFAEYFGESNSFFGGSGEPRGFNFNFRQKGSQNLDIRYDIYLSFEESIFGGKHDVEVPCLETCDDCGGTGAKSSSCLKTCDECGGRGGVVKTQKTPFGIMSQVTSCSKCGGDGKIITERCRTCNGLGQVRAKRSIEVVVPPGVDDGATMQVRGEGNFDKKRGLAGDLYLVLHIEQKKGIQRDGLNLYSKLDIDYTEAILGTIKKVDTVEGVKDLRVPAGTQPGHKLKFPSMGVPNINKPSARGDHYFTVDVHIPKTISRAERELVEKLASLRKIEGYTPQDNGGGSRAKDSIDQTSRHRTKSEKHWWKSIKDLLWRNQPGERFASICADTSVPWIYRRGPPNLPSLVAISIIFISAAIALLKSKSGWSRPQHRRKQIEHGSLPPKKVKQQYKQHLDTPRSF</sequence>
<dbReference type="Pfam" id="PF01556">
    <property type="entry name" value="DnaJ_C"/>
    <property type="match status" value="1"/>
</dbReference>
<comment type="caution">
    <text evidence="10">The sequence shown here is derived from an EMBL/GenBank/DDBJ whole genome shotgun (WGS) entry which is preliminary data.</text>
</comment>
<dbReference type="PRINTS" id="PR00625">
    <property type="entry name" value="JDOMAIN"/>
</dbReference>
<dbReference type="InterPro" id="IPR002939">
    <property type="entry name" value="DnaJ_C"/>
</dbReference>
<dbReference type="Pfam" id="PF00226">
    <property type="entry name" value="DnaJ"/>
    <property type="match status" value="1"/>
</dbReference>
<feature type="region of interest" description="Disordered" evidence="7">
    <location>
        <begin position="661"/>
        <end position="688"/>
    </location>
</feature>
<dbReference type="PROSITE" id="PS00636">
    <property type="entry name" value="DNAJ_1"/>
    <property type="match status" value="1"/>
</dbReference>
<dbReference type="PROSITE" id="PS51188">
    <property type="entry name" value="ZF_CR"/>
    <property type="match status" value="1"/>
</dbReference>
<evidence type="ECO:0000256" key="2">
    <source>
        <dbReference type="ARBA" id="ARBA00022737"/>
    </source>
</evidence>
<proteinExistence type="inferred from homology"/>
<dbReference type="GO" id="GO:0031072">
    <property type="term" value="F:heat shock protein binding"/>
    <property type="evidence" value="ECO:0007669"/>
    <property type="project" value="InterPro"/>
</dbReference>
<keyword evidence="1 6" id="KW-0479">Metal-binding</keyword>
<keyword evidence="2" id="KW-0677">Repeat</keyword>
<evidence type="ECO:0000313" key="10">
    <source>
        <dbReference type="EMBL" id="KAL0425215.1"/>
    </source>
</evidence>
<accession>A0AAW2V622</accession>
<keyword evidence="5" id="KW-0143">Chaperone</keyword>
<evidence type="ECO:0000259" key="8">
    <source>
        <dbReference type="PROSITE" id="PS50076"/>
    </source>
</evidence>
<dbReference type="CDD" id="cd06257">
    <property type="entry name" value="DnaJ"/>
    <property type="match status" value="1"/>
</dbReference>
<dbReference type="NCBIfam" id="TIGR02349">
    <property type="entry name" value="DnaJ_bact"/>
    <property type="match status" value="1"/>
</dbReference>
<dbReference type="GO" id="GO:0042026">
    <property type="term" value="P:protein refolding"/>
    <property type="evidence" value="ECO:0007669"/>
    <property type="project" value="TreeGrafter"/>
</dbReference>
<dbReference type="InterPro" id="IPR008971">
    <property type="entry name" value="HSP40/DnaJ_pept-bd"/>
</dbReference>
<dbReference type="CDD" id="cd10719">
    <property type="entry name" value="DnaJ_zf"/>
    <property type="match status" value="1"/>
</dbReference>
<dbReference type="SUPFAM" id="SSF57938">
    <property type="entry name" value="DnaJ/Hsp40 cysteine-rich domain"/>
    <property type="match status" value="1"/>
</dbReference>
<dbReference type="FunFam" id="2.60.260.20:FF:000005">
    <property type="entry name" value="Chaperone protein dnaJ 1, mitochondrial"/>
    <property type="match status" value="1"/>
</dbReference>
<dbReference type="CDD" id="cd10747">
    <property type="entry name" value="DnaJ_C"/>
    <property type="match status" value="1"/>
</dbReference>
<dbReference type="InterPro" id="IPR036869">
    <property type="entry name" value="J_dom_sf"/>
</dbReference>
<organism evidence="10">
    <name type="scientific">Sesamum radiatum</name>
    <name type="common">Black benniseed</name>
    <dbReference type="NCBI Taxonomy" id="300843"/>
    <lineage>
        <taxon>Eukaryota</taxon>
        <taxon>Viridiplantae</taxon>
        <taxon>Streptophyta</taxon>
        <taxon>Embryophyta</taxon>
        <taxon>Tracheophyta</taxon>
        <taxon>Spermatophyta</taxon>
        <taxon>Magnoliopsida</taxon>
        <taxon>eudicotyledons</taxon>
        <taxon>Gunneridae</taxon>
        <taxon>Pentapetalae</taxon>
        <taxon>asterids</taxon>
        <taxon>lamiids</taxon>
        <taxon>Lamiales</taxon>
        <taxon>Pedaliaceae</taxon>
        <taxon>Sesamum</taxon>
    </lineage>
</organism>
<feature type="compositionally biased region" description="Basic and acidic residues" evidence="7">
    <location>
        <begin position="672"/>
        <end position="681"/>
    </location>
</feature>
<dbReference type="PANTHER" id="PTHR43096">
    <property type="entry name" value="DNAJ HOMOLOG 1, MITOCHONDRIAL-RELATED"/>
    <property type="match status" value="1"/>
</dbReference>
<reference evidence="10" key="1">
    <citation type="submission" date="2020-06" db="EMBL/GenBank/DDBJ databases">
        <authorList>
            <person name="Li T."/>
            <person name="Hu X."/>
            <person name="Zhang T."/>
            <person name="Song X."/>
            <person name="Zhang H."/>
            <person name="Dai N."/>
            <person name="Sheng W."/>
            <person name="Hou X."/>
            <person name="Wei L."/>
        </authorList>
    </citation>
    <scope>NUCLEOTIDE SEQUENCE</scope>
    <source>
        <strain evidence="10">G02</strain>
        <tissue evidence="10">Leaf</tissue>
    </source>
</reference>
<evidence type="ECO:0000256" key="6">
    <source>
        <dbReference type="PROSITE-ProRule" id="PRU00546"/>
    </source>
</evidence>
<dbReference type="InterPro" id="IPR001623">
    <property type="entry name" value="DnaJ_domain"/>
</dbReference>
<evidence type="ECO:0000256" key="7">
    <source>
        <dbReference type="SAM" id="MobiDB-lite"/>
    </source>
</evidence>
<dbReference type="GO" id="GO:0005524">
    <property type="term" value="F:ATP binding"/>
    <property type="evidence" value="ECO:0007669"/>
    <property type="project" value="InterPro"/>
</dbReference>
<dbReference type="InterPro" id="IPR018253">
    <property type="entry name" value="DnaJ_domain_CS"/>
</dbReference>
<dbReference type="FunFam" id="2.10.230.10:FF:000002">
    <property type="entry name" value="Molecular chaperone DnaJ"/>
    <property type="match status" value="1"/>
</dbReference>
<reference evidence="10" key="2">
    <citation type="journal article" date="2024" name="Plant">
        <title>Genomic evolution and insights into agronomic trait innovations of Sesamum species.</title>
        <authorList>
            <person name="Miao H."/>
            <person name="Wang L."/>
            <person name="Qu L."/>
            <person name="Liu H."/>
            <person name="Sun Y."/>
            <person name="Le M."/>
            <person name="Wang Q."/>
            <person name="Wei S."/>
            <person name="Zheng Y."/>
            <person name="Lin W."/>
            <person name="Duan Y."/>
            <person name="Cao H."/>
            <person name="Xiong S."/>
            <person name="Wang X."/>
            <person name="Wei L."/>
            <person name="Li C."/>
            <person name="Ma Q."/>
            <person name="Ju M."/>
            <person name="Zhao R."/>
            <person name="Li G."/>
            <person name="Mu C."/>
            <person name="Tian Q."/>
            <person name="Mei H."/>
            <person name="Zhang T."/>
            <person name="Gao T."/>
            <person name="Zhang H."/>
        </authorList>
    </citation>
    <scope>NUCLEOTIDE SEQUENCE</scope>
    <source>
        <strain evidence="10">G02</strain>
    </source>
</reference>
<keyword evidence="3 6" id="KW-0863">Zinc-finger</keyword>
<keyword evidence="4 6" id="KW-0862">Zinc</keyword>
<evidence type="ECO:0000256" key="3">
    <source>
        <dbReference type="ARBA" id="ARBA00022771"/>
    </source>
</evidence>
<dbReference type="Gene3D" id="2.60.260.20">
    <property type="entry name" value="Urease metallochaperone UreE, N-terminal domain"/>
    <property type="match status" value="2"/>
</dbReference>
<dbReference type="SUPFAM" id="SSF46565">
    <property type="entry name" value="Chaperone J-domain"/>
    <property type="match status" value="1"/>
</dbReference>
<dbReference type="EMBL" id="JACGWJ010000004">
    <property type="protein sequence ID" value="KAL0425215.1"/>
    <property type="molecule type" value="Genomic_DNA"/>
</dbReference>
<feature type="region of interest" description="Disordered" evidence="7">
    <location>
        <begin position="100"/>
        <end position="119"/>
    </location>
</feature>
<protein>
    <submittedName>
        <fullName evidence="10">Chaperone protein DnaJ 1</fullName>
    </submittedName>
</protein>
<dbReference type="Pfam" id="PF00684">
    <property type="entry name" value="DnaJ_CXXCXGXG"/>
    <property type="match status" value="1"/>
</dbReference>
<dbReference type="GO" id="GO:0009408">
    <property type="term" value="P:response to heat"/>
    <property type="evidence" value="ECO:0007669"/>
    <property type="project" value="InterPro"/>
</dbReference>
<name>A0AAW2V622_SESRA</name>
<feature type="region of interest" description="Disordered" evidence="7">
    <location>
        <begin position="754"/>
        <end position="786"/>
    </location>
</feature>
<evidence type="ECO:0000256" key="4">
    <source>
        <dbReference type="ARBA" id="ARBA00022833"/>
    </source>
</evidence>
<dbReference type="PROSITE" id="PS50076">
    <property type="entry name" value="DNAJ_2"/>
    <property type="match status" value="1"/>
</dbReference>
<dbReference type="SUPFAM" id="SSF49493">
    <property type="entry name" value="HSP40/DnaJ peptide-binding domain"/>
    <property type="match status" value="2"/>
</dbReference>
<dbReference type="InterPro" id="IPR012724">
    <property type="entry name" value="DnaJ"/>
</dbReference>
<feature type="zinc finger region" description="CR-type" evidence="6">
    <location>
        <begin position="435"/>
        <end position="517"/>
    </location>
</feature>
<dbReference type="HAMAP" id="MF_01152">
    <property type="entry name" value="DnaJ"/>
    <property type="match status" value="1"/>
</dbReference>
<dbReference type="Gene3D" id="2.10.230.10">
    <property type="entry name" value="Heat shock protein DnaJ, cysteine-rich domain"/>
    <property type="match status" value="1"/>
</dbReference>
<dbReference type="GO" id="GO:0008270">
    <property type="term" value="F:zinc ion binding"/>
    <property type="evidence" value="ECO:0007669"/>
    <property type="project" value="UniProtKB-KW"/>
</dbReference>
<dbReference type="PANTHER" id="PTHR43096:SF26">
    <property type="entry name" value="CR-TYPE DOMAIN-CONTAINING PROTEIN"/>
    <property type="match status" value="1"/>
</dbReference>
<evidence type="ECO:0000259" key="9">
    <source>
        <dbReference type="PROSITE" id="PS51188"/>
    </source>
</evidence>